<organism evidence="1 2">
    <name type="scientific">Taklimakanibacter albus</name>
    <dbReference type="NCBI Taxonomy" id="2800327"/>
    <lineage>
        <taxon>Bacteria</taxon>
        <taxon>Pseudomonadati</taxon>
        <taxon>Pseudomonadota</taxon>
        <taxon>Alphaproteobacteria</taxon>
        <taxon>Hyphomicrobiales</taxon>
        <taxon>Aestuariivirgaceae</taxon>
        <taxon>Taklimakanibacter</taxon>
    </lineage>
</organism>
<dbReference type="EMBL" id="JAENHL010000007">
    <property type="protein sequence ID" value="MBK1867414.1"/>
    <property type="molecule type" value="Genomic_DNA"/>
</dbReference>
<keyword evidence="2" id="KW-1185">Reference proteome</keyword>
<evidence type="ECO:0000313" key="1">
    <source>
        <dbReference type="EMBL" id="MBK1867414.1"/>
    </source>
</evidence>
<protein>
    <submittedName>
        <fullName evidence="1">Uncharacterized protein</fullName>
    </submittedName>
</protein>
<reference evidence="1" key="1">
    <citation type="submission" date="2021-01" db="EMBL/GenBank/DDBJ databases">
        <authorList>
            <person name="Sun Q."/>
        </authorList>
    </citation>
    <scope>NUCLEOTIDE SEQUENCE</scope>
    <source>
        <strain evidence="1">YIM B02566</strain>
    </source>
</reference>
<proteinExistence type="predicted"/>
<gene>
    <name evidence="1" type="ORF">JHL16_13745</name>
</gene>
<dbReference type="Proteomes" id="UP000616151">
    <property type="component" value="Unassembled WGS sequence"/>
</dbReference>
<evidence type="ECO:0000313" key="2">
    <source>
        <dbReference type="Proteomes" id="UP000616151"/>
    </source>
</evidence>
<comment type="caution">
    <text evidence="1">The sequence shown here is derived from an EMBL/GenBank/DDBJ whole genome shotgun (WGS) entry which is preliminary data.</text>
</comment>
<sequence>MTKRLILLVCAILLAGCAAKLVPDDYAGPTAVVRDSNANYVSGGFFKSDRAEIYSMTAVDGKGIPNAFSSTSSASEGLGMGMRLKNEERRVMIKPMKVKLFALIYYPAPISTLFNKTYATEKTVNFHPVAGQKYVVRGKLGDSGSDVWIETAGGKRVTQ</sequence>
<accession>A0ACC5R435</accession>
<name>A0ACC5R435_9HYPH</name>